<keyword evidence="4" id="KW-0239">DNA-directed DNA polymerase</keyword>
<dbReference type="InterPro" id="IPR002298">
    <property type="entry name" value="DNA_polymerase_A"/>
</dbReference>
<dbReference type="GO" id="GO:0006261">
    <property type="term" value="P:DNA-templated DNA replication"/>
    <property type="evidence" value="ECO:0007669"/>
    <property type="project" value="InterPro"/>
</dbReference>
<reference evidence="4" key="1">
    <citation type="submission" date="2020-04" db="EMBL/GenBank/DDBJ databases">
        <authorList>
            <person name="Chiriac C."/>
            <person name="Salcher M."/>
            <person name="Ghai R."/>
            <person name="Kavagutti S V."/>
        </authorList>
    </citation>
    <scope>NUCLEOTIDE SEQUENCE</scope>
</reference>
<dbReference type="Gene3D" id="3.30.420.10">
    <property type="entry name" value="Ribonuclease H-like superfamily/Ribonuclease H"/>
    <property type="match status" value="1"/>
</dbReference>
<dbReference type="Pfam" id="PF00476">
    <property type="entry name" value="DNA_pol_A"/>
    <property type="match status" value="1"/>
</dbReference>
<dbReference type="SUPFAM" id="SSF53098">
    <property type="entry name" value="Ribonuclease H-like"/>
    <property type="match status" value="1"/>
</dbReference>
<evidence type="ECO:0000256" key="2">
    <source>
        <dbReference type="ARBA" id="ARBA00023109"/>
    </source>
</evidence>
<dbReference type="InterPro" id="IPR036397">
    <property type="entry name" value="RNaseH_sf"/>
</dbReference>
<dbReference type="EMBL" id="LR796422">
    <property type="protein sequence ID" value="CAB4142783.1"/>
    <property type="molecule type" value="Genomic_DNA"/>
</dbReference>
<keyword evidence="4" id="KW-0548">Nucleotidyltransferase</keyword>
<keyword evidence="1" id="KW-0235">DNA replication</keyword>
<dbReference type="GO" id="GO:0039693">
    <property type="term" value="P:viral DNA genome replication"/>
    <property type="evidence" value="ECO:0007669"/>
    <property type="project" value="UniProtKB-KW"/>
</dbReference>
<keyword evidence="4" id="KW-0808">Transferase</keyword>
<dbReference type="Gene3D" id="3.30.70.370">
    <property type="match status" value="1"/>
</dbReference>
<dbReference type="GO" id="GO:0006302">
    <property type="term" value="P:double-strand break repair"/>
    <property type="evidence" value="ECO:0007669"/>
    <property type="project" value="TreeGrafter"/>
</dbReference>
<dbReference type="SUPFAM" id="SSF56672">
    <property type="entry name" value="DNA/RNA polymerases"/>
    <property type="match status" value="1"/>
</dbReference>
<gene>
    <name evidence="4" type="ORF">UFOVP448_37</name>
</gene>
<dbReference type="Gene3D" id="1.20.1060.10">
    <property type="entry name" value="Taq DNA Polymerase, Chain T, domain 4"/>
    <property type="match status" value="1"/>
</dbReference>
<proteinExistence type="predicted"/>
<dbReference type="PRINTS" id="PR00868">
    <property type="entry name" value="DNAPOLI"/>
</dbReference>
<dbReference type="InterPro" id="IPR012337">
    <property type="entry name" value="RNaseH-like_sf"/>
</dbReference>
<evidence type="ECO:0000313" key="4">
    <source>
        <dbReference type="EMBL" id="CAB4142783.1"/>
    </source>
</evidence>
<name>A0A6J5MBT4_9CAUD</name>
<evidence type="ECO:0000259" key="3">
    <source>
        <dbReference type="SMART" id="SM00482"/>
    </source>
</evidence>
<organism evidence="4">
    <name type="scientific">uncultured Caudovirales phage</name>
    <dbReference type="NCBI Taxonomy" id="2100421"/>
    <lineage>
        <taxon>Viruses</taxon>
        <taxon>Duplodnaviria</taxon>
        <taxon>Heunggongvirae</taxon>
        <taxon>Uroviricota</taxon>
        <taxon>Caudoviricetes</taxon>
        <taxon>Peduoviridae</taxon>
        <taxon>Maltschvirus</taxon>
        <taxon>Maltschvirus maltsch</taxon>
    </lineage>
</organism>
<feature type="domain" description="DNA-directed DNA polymerase family A palm" evidence="3">
    <location>
        <begin position="497"/>
        <end position="686"/>
    </location>
</feature>
<dbReference type="PANTHER" id="PTHR10133:SF27">
    <property type="entry name" value="DNA POLYMERASE NU"/>
    <property type="match status" value="1"/>
</dbReference>
<dbReference type="SMART" id="SM00482">
    <property type="entry name" value="POLAc"/>
    <property type="match status" value="1"/>
</dbReference>
<dbReference type="InterPro" id="IPR001098">
    <property type="entry name" value="DNA-dir_DNA_pol_A_palm_dom"/>
</dbReference>
<keyword evidence="2" id="KW-1194">Viral DNA replication</keyword>
<sequence length="732" mass="83168">MTAKSTTPALPDYSIPSVNRKRTAVGIDTETTGLYSPKTNPVTGKRFKDPDGRYCYPYLVCAVYYNEPTKSRRPPTRVELTWEFRVDPATRQLEPFDKSELQSLKEIYELVTNLDFLLVGHNISFDLGMIYSLFTLVPLSYRTKHFPKMSHQLIYDILLYRADDTTTMYHAIDSDQHLELKPLATRWAGIPDSDERDLKLAVDAARKAIQQSNLPIKIASLETIPYLTKAPTRGWYILDAWLGHLDEAKLLALPESLQPLLHSIRELAVSYCVMDCWRTLSLHREALLTFQSPPSNHPDILPQYELNRTALFSTYYLSTVGVPIHLRYLDSHLASLHQHQCTLVTTITKIARRHLLPPRDPKKPWEYGTAKATFKFNPGSDAQLAELIHDKLEVPCTKFTESGKPSMKIDNMIDLLSLPDLHPDAKLLIQSVIALRKYSKAYQMESTYHMKQIGGRLYASYNPNGTGTLRLSSYDPNGQNIGKGQVNKSIADLITESVSLRPIFGPSEGREWVSVDYVQLQLVIFAIVTGDPEMRRAVDEQRDIHDFMARKIFNTENPTEGERRIAKAVNFGYIFGAGERKVEATAKIKGLFDLLRMLFPTATNTIGHNKRIAERDGYVRTHGGYPLKVPREKPHAATNYVIQGTEGEIVKFALYCCIRYLLEYAPQSFLTITVHDELVFDFPKGEAILHMRNLIQYMILAGSRLDPPIPLRVDAKYVDSNKGWNTGTPVEF</sequence>
<dbReference type="GO" id="GO:0003677">
    <property type="term" value="F:DNA binding"/>
    <property type="evidence" value="ECO:0007669"/>
    <property type="project" value="InterPro"/>
</dbReference>
<dbReference type="InterPro" id="IPR043502">
    <property type="entry name" value="DNA/RNA_pol_sf"/>
</dbReference>
<protein>
    <submittedName>
        <fullName evidence="4">DNA-directed DNA polymerase, family A, palm domain containing protein</fullName>
    </submittedName>
</protein>
<dbReference type="GO" id="GO:0003887">
    <property type="term" value="F:DNA-directed DNA polymerase activity"/>
    <property type="evidence" value="ECO:0007669"/>
    <property type="project" value="UniProtKB-KW"/>
</dbReference>
<dbReference type="PANTHER" id="PTHR10133">
    <property type="entry name" value="DNA POLYMERASE I"/>
    <property type="match status" value="1"/>
</dbReference>
<evidence type="ECO:0000256" key="1">
    <source>
        <dbReference type="ARBA" id="ARBA00022705"/>
    </source>
</evidence>
<dbReference type="Gene3D" id="1.10.150.20">
    <property type="entry name" value="5' to 3' exonuclease, C-terminal subdomain"/>
    <property type="match status" value="1"/>
</dbReference>
<accession>A0A6J5MBT4</accession>